<dbReference type="EMBL" id="RFDI01001625">
    <property type="protein sequence ID" value="RSR39180.1"/>
    <property type="molecule type" value="Genomic_DNA"/>
</dbReference>
<evidence type="ECO:0000313" key="1">
    <source>
        <dbReference type="EMBL" id="RSR39180.1"/>
    </source>
</evidence>
<proteinExistence type="predicted"/>
<protein>
    <submittedName>
        <fullName evidence="1">3-oxoacyl-[acyl-carrier-protein] reductase</fullName>
    </submittedName>
</protein>
<name>A0A3R9RXE3_ACIBA</name>
<comment type="caution">
    <text evidence="1">The sequence shown here is derived from an EMBL/GenBank/DDBJ whole genome shotgun (WGS) entry which is preliminary data.</text>
</comment>
<sequence length="46" mass="5079">MARKVLISAGGSGIGRCIAEVFLNNQDEVFVCDINAKSLEQFQQDY</sequence>
<gene>
    <name evidence="1" type="ORF">EA686_22545</name>
</gene>
<dbReference type="InterPro" id="IPR036291">
    <property type="entry name" value="NAD(P)-bd_dom_sf"/>
</dbReference>
<dbReference type="SUPFAM" id="SSF51735">
    <property type="entry name" value="NAD(P)-binding Rossmann-fold domains"/>
    <property type="match status" value="1"/>
</dbReference>
<evidence type="ECO:0000313" key="2">
    <source>
        <dbReference type="Proteomes" id="UP000280073"/>
    </source>
</evidence>
<organism evidence="1 2">
    <name type="scientific">Acinetobacter baumannii</name>
    <dbReference type="NCBI Taxonomy" id="470"/>
    <lineage>
        <taxon>Bacteria</taxon>
        <taxon>Pseudomonadati</taxon>
        <taxon>Pseudomonadota</taxon>
        <taxon>Gammaproteobacteria</taxon>
        <taxon>Moraxellales</taxon>
        <taxon>Moraxellaceae</taxon>
        <taxon>Acinetobacter</taxon>
        <taxon>Acinetobacter calcoaceticus/baumannii complex</taxon>
    </lineage>
</organism>
<reference evidence="1 2" key="1">
    <citation type="submission" date="2018-10" db="EMBL/GenBank/DDBJ databases">
        <title>GWAS and RNA-Seq identify cryptic mechanisms of antimicrobial resistance in Acinetobacter baumannii.</title>
        <authorList>
            <person name="Sahl J.W."/>
        </authorList>
    </citation>
    <scope>NUCLEOTIDE SEQUENCE [LARGE SCALE GENOMIC DNA]</scope>
    <source>
        <strain evidence="1 2">TG28175</strain>
    </source>
</reference>
<accession>A0A3R9RXE3</accession>
<dbReference type="Gene3D" id="3.40.50.720">
    <property type="entry name" value="NAD(P)-binding Rossmann-like Domain"/>
    <property type="match status" value="1"/>
</dbReference>
<feature type="non-terminal residue" evidence="1">
    <location>
        <position position="46"/>
    </location>
</feature>
<dbReference type="Proteomes" id="UP000280073">
    <property type="component" value="Unassembled WGS sequence"/>
</dbReference>
<dbReference type="AlphaFoldDB" id="A0A3R9RXE3"/>